<reference evidence="1 2" key="1">
    <citation type="submission" date="2016-10" db="EMBL/GenBank/DDBJ databases">
        <authorList>
            <person name="de Groot N.N."/>
        </authorList>
    </citation>
    <scope>NUCLEOTIDE SEQUENCE [LARGE SCALE GENOMIC DNA]</scope>
    <source>
        <strain evidence="1 2">DSM 43019</strain>
    </source>
</reference>
<dbReference type="SUPFAM" id="SSF81301">
    <property type="entry name" value="Nucleotidyltransferase"/>
    <property type="match status" value="1"/>
</dbReference>
<keyword evidence="2" id="KW-1185">Reference proteome</keyword>
<dbReference type="OrthoDB" id="4184922at2"/>
<organism evidence="1 2">
    <name type="scientific">Actinoplanes philippinensis</name>
    <dbReference type="NCBI Taxonomy" id="35752"/>
    <lineage>
        <taxon>Bacteria</taxon>
        <taxon>Bacillati</taxon>
        <taxon>Actinomycetota</taxon>
        <taxon>Actinomycetes</taxon>
        <taxon>Micromonosporales</taxon>
        <taxon>Micromonosporaceae</taxon>
        <taxon>Actinoplanes</taxon>
    </lineage>
</organism>
<dbReference type="Proteomes" id="UP000199645">
    <property type="component" value="Unassembled WGS sequence"/>
</dbReference>
<evidence type="ECO:0000313" key="1">
    <source>
        <dbReference type="EMBL" id="SFF37134.1"/>
    </source>
</evidence>
<protein>
    <submittedName>
        <fullName evidence="1">Nucleotidyltransferase domain-containing protein</fullName>
    </submittedName>
</protein>
<gene>
    <name evidence="1" type="ORF">SAMN05421541_109291</name>
</gene>
<sequence>MSVEPPVLARFGSELLALGWISDLLVAGSVATGDYIPGVSDLDLVAVTSGVVDGDRQAALSSLHRRVDRSVGAGLKLGCAYIDHDRRHLIEAPHPTWTHGQLVRRAVSAVTRAELVRHGYAVFGRTPQALFPAVTADDVREAARAELDGYWAWAARRPWMWLDPVIADLGLTSMARARHALRTGELLTKTRAVEQAAAPAWLVEQLRARRRGEDVASPRWRTAWIAWRDARRTTR</sequence>
<dbReference type="InterPro" id="IPR043519">
    <property type="entry name" value="NT_sf"/>
</dbReference>
<name>A0A1I2I4P5_9ACTN</name>
<dbReference type="RefSeq" id="WP_093618494.1">
    <property type="nucleotide sequence ID" value="NZ_BOMT01000053.1"/>
</dbReference>
<dbReference type="GO" id="GO:0016740">
    <property type="term" value="F:transferase activity"/>
    <property type="evidence" value="ECO:0007669"/>
    <property type="project" value="UniProtKB-KW"/>
</dbReference>
<evidence type="ECO:0000313" key="2">
    <source>
        <dbReference type="Proteomes" id="UP000199645"/>
    </source>
</evidence>
<dbReference type="STRING" id="35752.SAMN05421541_109291"/>
<keyword evidence="1" id="KW-0808">Transferase</keyword>
<accession>A0A1I2I4P5</accession>
<dbReference type="AlphaFoldDB" id="A0A1I2I4P5"/>
<dbReference type="EMBL" id="FONV01000009">
    <property type="protein sequence ID" value="SFF37134.1"/>
    <property type="molecule type" value="Genomic_DNA"/>
</dbReference>
<proteinExistence type="predicted"/>